<protein>
    <submittedName>
        <fullName evidence="1">Uncharacterized protein</fullName>
    </submittedName>
</protein>
<keyword evidence="2" id="KW-1185">Reference proteome</keyword>
<evidence type="ECO:0000313" key="2">
    <source>
        <dbReference type="Proteomes" id="UP000310200"/>
    </source>
</evidence>
<proteinExistence type="predicted"/>
<accession>A0A4V3SBM1</accession>
<dbReference type="EMBL" id="QBLH01001040">
    <property type="protein sequence ID" value="TGZ53404.1"/>
    <property type="molecule type" value="Genomic_DNA"/>
</dbReference>
<dbReference type="Proteomes" id="UP000310200">
    <property type="component" value="Unassembled WGS sequence"/>
</dbReference>
<name>A0A4V3SBM1_9HYME</name>
<evidence type="ECO:0000313" key="1">
    <source>
        <dbReference type="EMBL" id="TGZ53404.1"/>
    </source>
</evidence>
<gene>
    <name evidence="1" type="ORF">DBV15_01527</name>
</gene>
<dbReference type="STRING" id="300112.A0A4V3SBM1"/>
<reference evidence="1 2" key="1">
    <citation type="journal article" date="2019" name="Philos. Trans. R. Soc. Lond., B, Biol. Sci.">
        <title>Ant behaviour and brain gene expression of defending hosts depend on the ecological success of the intruding social parasite.</title>
        <authorList>
            <person name="Kaur R."/>
            <person name="Stoldt M."/>
            <person name="Jongepier E."/>
            <person name="Feldmeyer B."/>
            <person name="Menzel F."/>
            <person name="Bornberg-Bauer E."/>
            <person name="Foitzik S."/>
        </authorList>
    </citation>
    <scope>NUCLEOTIDE SEQUENCE [LARGE SCALE GENOMIC DNA]</scope>
    <source>
        <tissue evidence="1">Whole body</tissue>
    </source>
</reference>
<sequence length="106" mass="11579">MWGILSTIADLSITARNAVGKMRSLALVLTSFNLLQVVVRCQELSVIRHADGDIFTIEGGDHLGRWSVYHAGPQPLMTATTTITTSATVSIKKRAHLHPMNINRAI</sequence>
<dbReference type="AlphaFoldDB" id="A0A4V3SBM1"/>
<organism evidence="1 2">
    <name type="scientific">Temnothorax longispinosus</name>
    <dbReference type="NCBI Taxonomy" id="300112"/>
    <lineage>
        <taxon>Eukaryota</taxon>
        <taxon>Metazoa</taxon>
        <taxon>Ecdysozoa</taxon>
        <taxon>Arthropoda</taxon>
        <taxon>Hexapoda</taxon>
        <taxon>Insecta</taxon>
        <taxon>Pterygota</taxon>
        <taxon>Neoptera</taxon>
        <taxon>Endopterygota</taxon>
        <taxon>Hymenoptera</taxon>
        <taxon>Apocrita</taxon>
        <taxon>Aculeata</taxon>
        <taxon>Formicoidea</taxon>
        <taxon>Formicidae</taxon>
        <taxon>Myrmicinae</taxon>
        <taxon>Temnothorax</taxon>
    </lineage>
</organism>
<comment type="caution">
    <text evidence="1">The sequence shown here is derived from an EMBL/GenBank/DDBJ whole genome shotgun (WGS) entry which is preliminary data.</text>
</comment>